<evidence type="ECO:0000313" key="1">
    <source>
        <dbReference type="EMBL" id="KAH9426218.1"/>
    </source>
</evidence>
<accession>A0ABQ8JUB4</accession>
<keyword evidence="2" id="KW-1185">Reference proteome</keyword>
<reference evidence="1 2" key="2">
    <citation type="journal article" date="2022" name="Mol. Biol. Evol.">
        <title>Comparative Genomics Reveals Insights into the Divergent Evolution of Astigmatic Mites and Household Pest Adaptations.</title>
        <authorList>
            <person name="Xiong Q."/>
            <person name="Wan A.T."/>
            <person name="Liu X."/>
            <person name="Fung C.S."/>
            <person name="Xiao X."/>
            <person name="Malainual N."/>
            <person name="Hou J."/>
            <person name="Wang L."/>
            <person name="Wang M."/>
            <person name="Yang K.Y."/>
            <person name="Cui Y."/>
            <person name="Leung E.L."/>
            <person name="Nong W."/>
            <person name="Shin S.K."/>
            <person name="Au S.W."/>
            <person name="Jeong K.Y."/>
            <person name="Chew F.T."/>
            <person name="Hui J.H."/>
            <person name="Leung T.F."/>
            <person name="Tungtrongchitr A."/>
            <person name="Zhong N."/>
            <person name="Liu Z."/>
            <person name="Tsui S.K."/>
        </authorList>
    </citation>
    <scope>NUCLEOTIDE SEQUENCE [LARGE SCALE GENOMIC DNA]</scope>
    <source>
        <strain evidence="1">Derp</strain>
    </source>
</reference>
<reference evidence="1 2" key="1">
    <citation type="journal article" date="2018" name="J. Allergy Clin. Immunol.">
        <title>High-quality assembly of Dermatophagoides pteronyssinus genome and transcriptome reveals a wide range of novel allergens.</title>
        <authorList>
            <person name="Liu X.Y."/>
            <person name="Yang K.Y."/>
            <person name="Wang M.Q."/>
            <person name="Kwok J.S."/>
            <person name="Zeng X."/>
            <person name="Yang Z."/>
            <person name="Xiao X.J."/>
            <person name="Lau C.P."/>
            <person name="Li Y."/>
            <person name="Huang Z.M."/>
            <person name="Ba J.G."/>
            <person name="Yim A.K."/>
            <person name="Ouyang C.Y."/>
            <person name="Ngai S.M."/>
            <person name="Chan T.F."/>
            <person name="Leung E.L."/>
            <person name="Liu L."/>
            <person name="Liu Z.G."/>
            <person name="Tsui S.K."/>
        </authorList>
    </citation>
    <scope>NUCLEOTIDE SEQUENCE [LARGE SCALE GENOMIC DNA]</scope>
    <source>
        <strain evidence="1">Derp</strain>
    </source>
</reference>
<proteinExistence type="predicted"/>
<protein>
    <submittedName>
        <fullName evidence="1">Uncharacterized protein</fullName>
    </submittedName>
</protein>
<dbReference type="Proteomes" id="UP000887458">
    <property type="component" value="Unassembled WGS sequence"/>
</dbReference>
<organism evidence="1 2">
    <name type="scientific">Dermatophagoides pteronyssinus</name>
    <name type="common">European house dust mite</name>
    <dbReference type="NCBI Taxonomy" id="6956"/>
    <lineage>
        <taxon>Eukaryota</taxon>
        <taxon>Metazoa</taxon>
        <taxon>Ecdysozoa</taxon>
        <taxon>Arthropoda</taxon>
        <taxon>Chelicerata</taxon>
        <taxon>Arachnida</taxon>
        <taxon>Acari</taxon>
        <taxon>Acariformes</taxon>
        <taxon>Sarcoptiformes</taxon>
        <taxon>Astigmata</taxon>
        <taxon>Psoroptidia</taxon>
        <taxon>Analgoidea</taxon>
        <taxon>Pyroglyphidae</taxon>
        <taxon>Dermatophagoidinae</taxon>
        <taxon>Dermatophagoides</taxon>
    </lineage>
</organism>
<name>A0ABQ8JUB4_DERPT</name>
<evidence type="ECO:0000313" key="2">
    <source>
        <dbReference type="Proteomes" id="UP000887458"/>
    </source>
</evidence>
<sequence length="103" mass="12184">MRQSMVLSITLLRIITNHFIFELEKKGIECLQTTTTTTTSKKMMMIITDLMTRFRLITTTIWMLTTTTIYQQDNMIQIFFHLHLADDNDNDSGIIYIKKVTFR</sequence>
<comment type="caution">
    <text evidence="1">The sequence shown here is derived from an EMBL/GenBank/DDBJ whole genome shotgun (WGS) entry which is preliminary data.</text>
</comment>
<gene>
    <name evidence="1" type="ORF">DERP_007158</name>
</gene>
<dbReference type="EMBL" id="NJHN03000012">
    <property type="protein sequence ID" value="KAH9426218.1"/>
    <property type="molecule type" value="Genomic_DNA"/>
</dbReference>